<dbReference type="EMBL" id="CP000383">
    <property type="protein sequence ID" value="ABG60129.1"/>
    <property type="molecule type" value="Genomic_DNA"/>
</dbReference>
<dbReference type="PANTHER" id="PTHR33619:SF3">
    <property type="entry name" value="POLYSACCHARIDE EXPORT PROTEIN GFCE-RELATED"/>
    <property type="match status" value="1"/>
</dbReference>
<evidence type="ECO:0000313" key="19">
    <source>
        <dbReference type="Proteomes" id="UP000001822"/>
    </source>
</evidence>
<dbReference type="GO" id="GO:0009279">
    <property type="term" value="C:cell outer membrane"/>
    <property type="evidence" value="ECO:0007669"/>
    <property type="project" value="UniProtKB-SubCell"/>
</dbReference>
<keyword evidence="13" id="KW-0998">Cell outer membrane</keyword>
<comment type="similarity">
    <text evidence="2">Belongs to the BexD/CtrA/VexA family.</text>
</comment>
<dbReference type="GO" id="GO:0006811">
    <property type="term" value="P:monoatomic ion transport"/>
    <property type="evidence" value="ECO:0007669"/>
    <property type="project" value="UniProtKB-KW"/>
</dbReference>
<dbReference type="AlphaFoldDB" id="A0A6N4SUE4"/>
<evidence type="ECO:0000256" key="9">
    <source>
        <dbReference type="ARBA" id="ARBA00023065"/>
    </source>
</evidence>
<evidence type="ECO:0000256" key="15">
    <source>
        <dbReference type="SAM" id="Phobius"/>
    </source>
</evidence>
<dbReference type="GO" id="GO:0046930">
    <property type="term" value="C:pore complex"/>
    <property type="evidence" value="ECO:0007669"/>
    <property type="project" value="UniProtKB-KW"/>
</dbReference>
<dbReference type="InterPro" id="IPR049712">
    <property type="entry name" value="Poly_export"/>
</dbReference>
<feature type="transmembrane region" description="Helical" evidence="15">
    <location>
        <begin position="225"/>
        <end position="245"/>
    </location>
</feature>
<keyword evidence="19" id="KW-1185">Reference proteome</keyword>
<keyword evidence="9" id="KW-0406">Ion transport</keyword>
<keyword evidence="8" id="KW-0625">Polysaccharide transport</keyword>
<sequence length="247" mass="27659">MKTYFIYLYIVVVVPMVTSCATQNLFQSDKHSNFISDSIPSSRVEHILKQDDKITISIWNHDDLSVGSLFGVYNSNEVYGKWIIIDQNGEVDLPQIGKVKLDGLTIKNAEDSLRARYAKLIVDPVIVLKVVNMEITVLGEVFKPGTYTIDKDFNTVIELLGKAGGLDFYANKKQIHVIRGEGPTAKKFVLNLTSMEEYKQNNLVLESGDVIFVPMRKGKMIDKKAPIIIPFASALTATLVLISFLTR</sequence>
<feature type="domain" description="Polysaccharide export protein N-terminal" evidence="16">
    <location>
        <begin position="45"/>
        <end position="130"/>
    </location>
</feature>
<evidence type="ECO:0000313" key="18">
    <source>
        <dbReference type="EMBL" id="ABG60129.1"/>
    </source>
</evidence>
<accession>A0A6N4SUE4</accession>
<dbReference type="GO" id="GO:0015159">
    <property type="term" value="F:polysaccharide transmembrane transporter activity"/>
    <property type="evidence" value="ECO:0007669"/>
    <property type="project" value="InterPro"/>
</dbReference>
<dbReference type="PROSITE" id="PS51257">
    <property type="entry name" value="PROKAR_LIPOPROTEIN"/>
    <property type="match status" value="1"/>
</dbReference>
<keyword evidence="4" id="KW-1134">Transmembrane beta strand</keyword>
<keyword evidence="7" id="KW-0732">Signal</keyword>
<keyword evidence="5" id="KW-0762">Sugar transport</keyword>
<keyword evidence="6 15" id="KW-0812">Transmembrane</keyword>
<comment type="subcellular location">
    <subcellularLocation>
        <location evidence="1">Cell outer membrane</location>
        <topology evidence="1">Multi-pass membrane protein</topology>
    </subcellularLocation>
</comment>
<name>A0A6N4SUE4_CYTH3</name>
<dbReference type="OrthoDB" id="662756at2"/>
<proteinExistence type="inferred from homology"/>
<dbReference type="KEGG" id="chu:CHU_2882"/>
<reference evidence="18 19" key="1">
    <citation type="journal article" date="2007" name="Appl. Environ. Microbiol.">
        <title>Genome sequence of the cellulolytic gliding bacterium Cytophaga hutchinsonii.</title>
        <authorList>
            <person name="Xie G."/>
            <person name="Bruce D.C."/>
            <person name="Challacombe J.F."/>
            <person name="Chertkov O."/>
            <person name="Detter J.C."/>
            <person name="Gilna P."/>
            <person name="Han C.S."/>
            <person name="Lucas S."/>
            <person name="Misra M."/>
            <person name="Myers G.L."/>
            <person name="Richardson P."/>
            <person name="Tapia R."/>
            <person name="Thayer N."/>
            <person name="Thompson L.S."/>
            <person name="Brettin T.S."/>
            <person name="Henrissat B."/>
            <person name="Wilson D.B."/>
            <person name="McBride M.J."/>
        </authorList>
    </citation>
    <scope>NUCLEOTIDE SEQUENCE [LARGE SCALE GENOMIC DNA]</scope>
    <source>
        <strain evidence="19">ATCC 33406 / DSM 1761 / CIP 103989 / NBRC 15051 / NCIMB 9469 / D465</strain>
    </source>
</reference>
<dbReference type="Gene3D" id="3.10.560.10">
    <property type="entry name" value="Outer membrane lipoprotein wza domain like"/>
    <property type="match status" value="1"/>
</dbReference>
<evidence type="ECO:0000256" key="12">
    <source>
        <dbReference type="ARBA" id="ARBA00023139"/>
    </source>
</evidence>
<dbReference type="Pfam" id="PF02563">
    <property type="entry name" value="Poly_export"/>
    <property type="match status" value="1"/>
</dbReference>
<feature type="domain" description="SLBB" evidence="17">
    <location>
        <begin position="135"/>
        <end position="213"/>
    </location>
</feature>
<dbReference type="PANTHER" id="PTHR33619">
    <property type="entry name" value="POLYSACCHARIDE EXPORT PROTEIN GFCE-RELATED"/>
    <property type="match status" value="1"/>
</dbReference>
<evidence type="ECO:0000256" key="11">
    <source>
        <dbReference type="ARBA" id="ARBA00023136"/>
    </source>
</evidence>
<dbReference type="Pfam" id="PF22461">
    <property type="entry name" value="SLBB_2"/>
    <property type="match status" value="1"/>
</dbReference>
<keyword evidence="11 15" id="KW-0472">Membrane</keyword>
<feature type="transmembrane region" description="Helical" evidence="15">
    <location>
        <begin position="6"/>
        <end position="26"/>
    </location>
</feature>
<dbReference type="RefSeq" id="WP_011586239.1">
    <property type="nucleotide sequence ID" value="NC_008255.1"/>
</dbReference>
<evidence type="ECO:0000256" key="10">
    <source>
        <dbReference type="ARBA" id="ARBA00023114"/>
    </source>
</evidence>
<evidence type="ECO:0000256" key="7">
    <source>
        <dbReference type="ARBA" id="ARBA00022729"/>
    </source>
</evidence>
<evidence type="ECO:0000256" key="14">
    <source>
        <dbReference type="ARBA" id="ARBA00023288"/>
    </source>
</evidence>
<dbReference type="Proteomes" id="UP000001822">
    <property type="component" value="Chromosome"/>
</dbReference>
<keyword evidence="14" id="KW-0449">Lipoprotein</keyword>
<keyword evidence="15" id="KW-1133">Transmembrane helix</keyword>
<evidence type="ECO:0000256" key="5">
    <source>
        <dbReference type="ARBA" id="ARBA00022597"/>
    </source>
</evidence>
<evidence type="ECO:0000259" key="16">
    <source>
        <dbReference type="Pfam" id="PF02563"/>
    </source>
</evidence>
<evidence type="ECO:0000256" key="8">
    <source>
        <dbReference type="ARBA" id="ARBA00023047"/>
    </source>
</evidence>
<organism evidence="18 19">
    <name type="scientific">Cytophaga hutchinsonii (strain ATCC 33406 / DSM 1761 / CIP 103989 / NBRC 15051 / NCIMB 9469 / D465)</name>
    <dbReference type="NCBI Taxonomy" id="269798"/>
    <lineage>
        <taxon>Bacteria</taxon>
        <taxon>Pseudomonadati</taxon>
        <taxon>Bacteroidota</taxon>
        <taxon>Cytophagia</taxon>
        <taxon>Cytophagales</taxon>
        <taxon>Cytophagaceae</taxon>
        <taxon>Cytophaga</taxon>
    </lineage>
</organism>
<dbReference type="GO" id="GO:0015288">
    <property type="term" value="F:porin activity"/>
    <property type="evidence" value="ECO:0007669"/>
    <property type="project" value="UniProtKB-KW"/>
</dbReference>
<evidence type="ECO:0000256" key="4">
    <source>
        <dbReference type="ARBA" id="ARBA00022452"/>
    </source>
</evidence>
<evidence type="ECO:0000256" key="3">
    <source>
        <dbReference type="ARBA" id="ARBA00022448"/>
    </source>
</evidence>
<evidence type="ECO:0000256" key="2">
    <source>
        <dbReference type="ARBA" id="ARBA00009450"/>
    </source>
</evidence>
<keyword evidence="12" id="KW-0564">Palmitate</keyword>
<evidence type="ECO:0000259" key="17">
    <source>
        <dbReference type="Pfam" id="PF22461"/>
    </source>
</evidence>
<evidence type="ECO:0000256" key="6">
    <source>
        <dbReference type="ARBA" id="ARBA00022692"/>
    </source>
</evidence>
<dbReference type="InterPro" id="IPR003715">
    <property type="entry name" value="Poly_export_N"/>
</dbReference>
<keyword evidence="10" id="KW-0626">Porin</keyword>
<protein>
    <submittedName>
        <fullName evidence="18">Polysaccharide export protein</fullName>
    </submittedName>
</protein>
<evidence type="ECO:0000256" key="1">
    <source>
        <dbReference type="ARBA" id="ARBA00004571"/>
    </source>
</evidence>
<dbReference type="InterPro" id="IPR054765">
    <property type="entry name" value="SLBB_dom"/>
</dbReference>
<evidence type="ECO:0000256" key="13">
    <source>
        <dbReference type="ARBA" id="ARBA00023237"/>
    </source>
</evidence>
<gene>
    <name evidence="18" type="primary">yccZ</name>
    <name evidence="18" type="ordered locus">CHU_2882</name>
</gene>
<keyword evidence="3" id="KW-0813">Transport</keyword>